<dbReference type="Proteomes" id="UP000595254">
    <property type="component" value="Chromosome"/>
</dbReference>
<evidence type="ECO:0000256" key="1">
    <source>
        <dbReference type="ARBA" id="ARBA00000085"/>
    </source>
</evidence>
<evidence type="ECO:0000256" key="12">
    <source>
        <dbReference type="ARBA" id="ARBA00023012"/>
    </source>
</evidence>
<dbReference type="CDD" id="cd00082">
    <property type="entry name" value="HisKA"/>
    <property type="match status" value="1"/>
</dbReference>
<keyword evidence="19" id="KW-1185">Reference proteome</keyword>
<keyword evidence="6" id="KW-0808">Transferase</keyword>
<gene>
    <name evidence="18" type="ORF">I6J18_11890</name>
</gene>
<dbReference type="EMBL" id="CP068053">
    <property type="protein sequence ID" value="QQS98471.1"/>
    <property type="molecule type" value="Genomic_DNA"/>
</dbReference>
<dbReference type="InterPro" id="IPR005467">
    <property type="entry name" value="His_kinase_dom"/>
</dbReference>
<comment type="catalytic activity">
    <reaction evidence="1">
        <text>ATP + protein L-histidine = ADP + protein N-phospho-L-histidine.</text>
        <dbReference type="EC" id="2.7.13.3"/>
    </reaction>
</comment>
<keyword evidence="10" id="KW-0067">ATP-binding</keyword>
<dbReference type="SUPFAM" id="SSF158472">
    <property type="entry name" value="HAMP domain-like"/>
    <property type="match status" value="1"/>
</dbReference>
<dbReference type="Gene3D" id="3.30.565.10">
    <property type="entry name" value="Histidine kinase-like ATPase, C-terminal domain"/>
    <property type="match status" value="1"/>
</dbReference>
<evidence type="ECO:0000256" key="11">
    <source>
        <dbReference type="ARBA" id="ARBA00022989"/>
    </source>
</evidence>
<evidence type="ECO:0000256" key="3">
    <source>
        <dbReference type="ARBA" id="ARBA00012438"/>
    </source>
</evidence>
<feature type="domain" description="Histidine kinase" evidence="16">
    <location>
        <begin position="253"/>
        <end position="469"/>
    </location>
</feature>
<dbReference type="KEGG" id="ppsr:I6J18_11890"/>
<evidence type="ECO:0000256" key="15">
    <source>
        <dbReference type="SAM" id="Phobius"/>
    </source>
</evidence>
<evidence type="ECO:0000259" key="17">
    <source>
        <dbReference type="PROSITE" id="PS50885"/>
    </source>
</evidence>
<reference evidence="18 19" key="1">
    <citation type="submission" date="2021-01" db="EMBL/GenBank/DDBJ databases">
        <title>FDA dAtabase for Regulatory Grade micrObial Sequences (FDA-ARGOS): Supporting development and validation of Infectious Disease Dx tests.</title>
        <authorList>
            <person name="Nelson B."/>
            <person name="Plummer A."/>
            <person name="Tallon L."/>
            <person name="Sadzewicz L."/>
            <person name="Zhao X."/>
            <person name="Boylan J."/>
            <person name="Ott S."/>
            <person name="Bowen H."/>
            <person name="Vavikolanu K."/>
            <person name="Mehta A."/>
            <person name="Aluvathingal J."/>
            <person name="Nadendla S."/>
            <person name="Myers T."/>
            <person name="Yan Y."/>
            <person name="Sichtig H."/>
        </authorList>
    </citation>
    <scope>NUCLEOTIDE SEQUENCE [LARGE SCALE GENOMIC DNA]</scope>
    <source>
        <strain evidence="18 19">FDAARGOS_1161</strain>
    </source>
</reference>
<accession>A0A974NIE7</accession>
<keyword evidence="7 15" id="KW-0812">Transmembrane</keyword>
<evidence type="ECO:0000313" key="18">
    <source>
        <dbReference type="EMBL" id="QQS98471.1"/>
    </source>
</evidence>
<dbReference type="Gene3D" id="6.10.340.10">
    <property type="match status" value="1"/>
</dbReference>
<keyword evidence="8" id="KW-0547">Nucleotide-binding</keyword>
<dbReference type="InterPro" id="IPR036890">
    <property type="entry name" value="HATPase_C_sf"/>
</dbReference>
<evidence type="ECO:0000256" key="8">
    <source>
        <dbReference type="ARBA" id="ARBA00022741"/>
    </source>
</evidence>
<sequence length="469" mass="53575">MRIKYLYQLLGSNIIILIVAFLILSLLFAKYVEQLVYENTTNELITYGEEILTEFENNPRGQSTVLNQYASVLDDRDIFFSVFDQNRDIVYPYSGRLSRFEPSNQEWEKLARGDTVIIRQESKRFEQEVSLVVLPYIQAGTLVGGILLIAPVSGSREMISEINQYLVITVLIALTISFLLSWLLSRVHVKRIQRIRDAASMIASGNYNVHVPSANFDEIGDLGNDFNEMAGKLKASNEEIENLESRRRQFMADVSHELRTPLTTISGMLEGLRDDMIPEKEKLKGVNLASQEAKRLIRLVNENLDYEKVRSNQIKLIKESIQLHELMEVIKEHLNIQAANKQNEILVEAAEEVLVYADYDRLIQILINITKNSIQFTDNGTIWLRGRESNKETIIEIEDSGIGIDPDDIQTIWRRFYKADLSRTNNPYGEFGLGLSIVKKLVELHGGRIEVSSIKGKGTIFTIYLPLLD</sequence>
<evidence type="ECO:0000256" key="9">
    <source>
        <dbReference type="ARBA" id="ARBA00022777"/>
    </source>
</evidence>
<organism evidence="18 19">
    <name type="scientific">Peribacillus psychrosaccharolyticus</name>
    <name type="common">Bacillus psychrosaccharolyticus</name>
    <dbReference type="NCBI Taxonomy" id="1407"/>
    <lineage>
        <taxon>Bacteria</taxon>
        <taxon>Bacillati</taxon>
        <taxon>Bacillota</taxon>
        <taxon>Bacilli</taxon>
        <taxon>Bacillales</taxon>
        <taxon>Bacillaceae</taxon>
        <taxon>Peribacillus</taxon>
    </lineage>
</organism>
<dbReference type="InterPro" id="IPR004358">
    <property type="entry name" value="Sig_transdc_His_kin-like_C"/>
</dbReference>
<feature type="domain" description="HAMP" evidence="17">
    <location>
        <begin position="186"/>
        <end position="238"/>
    </location>
</feature>
<evidence type="ECO:0000256" key="5">
    <source>
        <dbReference type="ARBA" id="ARBA00022553"/>
    </source>
</evidence>
<dbReference type="InterPro" id="IPR036097">
    <property type="entry name" value="HisK_dim/P_sf"/>
</dbReference>
<evidence type="ECO:0000256" key="2">
    <source>
        <dbReference type="ARBA" id="ARBA00004651"/>
    </source>
</evidence>
<dbReference type="FunFam" id="1.10.287.130:FF:000001">
    <property type="entry name" value="Two-component sensor histidine kinase"/>
    <property type="match status" value="1"/>
</dbReference>
<dbReference type="PANTHER" id="PTHR45528:SF1">
    <property type="entry name" value="SENSOR HISTIDINE KINASE CPXA"/>
    <property type="match status" value="1"/>
</dbReference>
<dbReference type="PANTHER" id="PTHR45528">
    <property type="entry name" value="SENSOR HISTIDINE KINASE CPXA"/>
    <property type="match status" value="1"/>
</dbReference>
<dbReference type="Pfam" id="PF02518">
    <property type="entry name" value="HATPase_c"/>
    <property type="match status" value="1"/>
</dbReference>
<dbReference type="RefSeq" id="WP_040373505.1">
    <property type="nucleotide sequence ID" value="NZ_CP068053.1"/>
</dbReference>
<dbReference type="Gene3D" id="1.10.287.130">
    <property type="match status" value="1"/>
</dbReference>
<evidence type="ECO:0000256" key="10">
    <source>
        <dbReference type="ARBA" id="ARBA00022840"/>
    </source>
</evidence>
<dbReference type="InterPro" id="IPR003661">
    <property type="entry name" value="HisK_dim/P_dom"/>
</dbReference>
<keyword evidence="9 18" id="KW-0418">Kinase</keyword>
<dbReference type="AlphaFoldDB" id="A0A974NIE7"/>
<dbReference type="InterPro" id="IPR003594">
    <property type="entry name" value="HATPase_dom"/>
</dbReference>
<dbReference type="Pfam" id="PF00672">
    <property type="entry name" value="HAMP"/>
    <property type="match status" value="1"/>
</dbReference>
<keyword evidence="13 15" id="KW-0472">Membrane</keyword>
<evidence type="ECO:0000256" key="13">
    <source>
        <dbReference type="ARBA" id="ARBA00023136"/>
    </source>
</evidence>
<dbReference type="GO" id="GO:0005524">
    <property type="term" value="F:ATP binding"/>
    <property type="evidence" value="ECO:0007669"/>
    <property type="project" value="UniProtKB-KW"/>
</dbReference>
<evidence type="ECO:0000313" key="19">
    <source>
        <dbReference type="Proteomes" id="UP000595254"/>
    </source>
</evidence>
<evidence type="ECO:0000256" key="7">
    <source>
        <dbReference type="ARBA" id="ARBA00022692"/>
    </source>
</evidence>
<dbReference type="FunFam" id="3.30.565.10:FF:000006">
    <property type="entry name" value="Sensor histidine kinase WalK"/>
    <property type="match status" value="1"/>
</dbReference>
<dbReference type="SMART" id="SM00304">
    <property type="entry name" value="HAMP"/>
    <property type="match status" value="1"/>
</dbReference>
<keyword evidence="12" id="KW-0902">Two-component regulatory system</keyword>
<dbReference type="PROSITE" id="PS50109">
    <property type="entry name" value="HIS_KIN"/>
    <property type="match status" value="1"/>
</dbReference>
<dbReference type="GO" id="GO:0000155">
    <property type="term" value="F:phosphorelay sensor kinase activity"/>
    <property type="evidence" value="ECO:0007669"/>
    <property type="project" value="InterPro"/>
</dbReference>
<keyword evidence="5" id="KW-0597">Phosphoprotein</keyword>
<feature type="transmembrane region" description="Helical" evidence="15">
    <location>
        <begin position="129"/>
        <end position="150"/>
    </location>
</feature>
<dbReference type="SMART" id="SM00387">
    <property type="entry name" value="HATPase_c"/>
    <property type="match status" value="1"/>
</dbReference>
<evidence type="ECO:0000256" key="6">
    <source>
        <dbReference type="ARBA" id="ARBA00022679"/>
    </source>
</evidence>
<comment type="subcellular location">
    <subcellularLocation>
        <location evidence="2">Cell membrane</location>
        <topology evidence="2">Multi-pass membrane protein</topology>
    </subcellularLocation>
</comment>
<feature type="transmembrane region" description="Helical" evidence="15">
    <location>
        <begin position="6"/>
        <end position="29"/>
    </location>
</feature>
<name>A0A974NIE7_PERPY</name>
<dbReference type="EC" id="2.7.13.3" evidence="3"/>
<dbReference type="SUPFAM" id="SSF47384">
    <property type="entry name" value="Homodimeric domain of signal transducing histidine kinase"/>
    <property type="match status" value="1"/>
</dbReference>
<feature type="coiled-coil region" evidence="14">
    <location>
        <begin position="226"/>
        <end position="253"/>
    </location>
</feature>
<dbReference type="CDD" id="cd06225">
    <property type="entry name" value="HAMP"/>
    <property type="match status" value="1"/>
</dbReference>
<dbReference type="SMART" id="SM00388">
    <property type="entry name" value="HisKA"/>
    <property type="match status" value="1"/>
</dbReference>
<dbReference type="PROSITE" id="PS50885">
    <property type="entry name" value="HAMP"/>
    <property type="match status" value="1"/>
</dbReference>
<evidence type="ECO:0000256" key="14">
    <source>
        <dbReference type="SAM" id="Coils"/>
    </source>
</evidence>
<evidence type="ECO:0000256" key="4">
    <source>
        <dbReference type="ARBA" id="ARBA00022475"/>
    </source>
</evidence>
<dbReference type="GO" id="GO:0005886">
    <property type="term" value="C:plasma membrane"/>
    <property type="evidence" value="ECO:0007669"/>
    <property type="project" value="UniProtKB-SubCell"/>
</dbReference>
<dbReference type="PRINTS" id="PR00344">
    <property type="entry name" value="BCTRLSENSOR"/>
</dbReference>
<dbReference type="InterPro" id="IPR003660">
    <property type="entry name" value="HAMP_dom"/>
</dbReference>
<dbReference type="SUPFAM" id="SSF55874">
    <property type="entry name" value="ATPase domain of HSP90 chaperone/DNA topoisomerase II/histidine kinase"/>
    <property type="match status" value="1"/>
</dbReference>
<keyword evidence="14" id="KW-0175">Coiled coil</keyword>
<dbReference type="InterPro" id="IPR050398">
    <property type="entry name" value="HssS/ArlS-like"/>
</dbReference>
<protein>
    <recommendedName>
        <fullName evidence="3">histidine kinase</fullName>
        <ecNumber evidence="3">2.7.13.3</ecNumber>
    </recommendedName>
</protein>
<keyword evidence="4" id="KW-1003">Cell membrane</keyword>
<dbReference type="Pfam" id="PF00512">
    <property type="entry name" value="HisKA"/>
    <property type="match status" value="1"/>
</dbReference>
<keyword evidence="11 15" id="KW-1133">Transmembrane helix</keyword>
<evidence type="ECO:0000259" key="16">
    <source>
        <dbReference type="PROSITE" id="PS50109"/>
    </source>
</evidence>
<proteinExistence type="predicted"/>
<feature type="transmembrane region" description="Helical" evidence="15">
    <location>
        <begin position="162"/>
        <end position="184"/>
    </location>
</feature>